<accession>A0A0E3CMH8</accession>
<evidence type="ECO:0000313" key="6">
    <source>
        <dbReference type="EMBL" id="THC80645.1"/>
    </source>
</evidence>
<dbReference type="Proteomes" id="UP000234212">
    <property type="component" value="Unassembled WGS sequence"/>
</dbReference>
<evidence type="ECO:0000313" key="7">
    <source>
        <dbReference type="Proteomes" id="UP000189067"/>
    </source>
</evidence>
<organism evidence="2 10">
    <name type="scientific">Lacticaseibacillus rhamnosus</name>
    <name type="common">Lactobacillus rhamnosus</name>
    <dbReference type="NCBI Taxonomy" id="47715"/>
    <lineage>
        <taxon>Bacteria</taxon>
        <taxon>Bacillati</taxon>
        <taxon>Bacillota</taxon>
        <taxon>Bacilli</taxon>
        <taxon>Lactobacillales</taxon>
        <taxon>Lactobacillaceae</taxon>
        <taxon>Lacticaseibacillus</taxon>
    </lineage>
</organism>
<reference evidence="2 10" key="4">
    <citation type="submission" date="2020-06" db="EMBL/GenBank/DDBJ databases">
        <title>Lactobacillus rhamnosus QC,genome.</title>
        <authorList>
            <person name="Yi H."/>
            <person name="Jin M."/>
        </authorList>
    </citation>
    <scope>NUCLEOTIDE SEQUENCE [LARGE SCALE GENOMIC DNA]</scope>
    <source>
        <strain evidence="2 10">QC</strain>
    </source>
</reference>
<keyword evidence="1" id="KW-1133">Transmembrane helix</keyword>
<keyword evidence="1" id="KW-0472">Membrane</keyword>
<dbReference type="EMBL" id="SSHM01000001">
    <property type="protein sequence ID" value="THC80645.1"/>
    <property type="molecule type" value="Genomic_DNA"/>
</dbReference>
<evidence type="ECO:0000313" key="2">
    <source>
        <dbReference type="EMBL" id="NVO87695.1"/>
    </source>
</evidence>
<dbReference type="AlphaFoldDB" id="A0A0E3CMH8"/>
<dbReference type="eggNOG" id="ENOG5030BKA">
    <property type="taxonomic scope" value="Bacteria"/>
</dbReference>
<proteinExistence type="predicted"/>
<dbReference type="GeneID" id="69831512"/>
<comment type="caution">
    <text evidence="2">The sequence shown here is derived from an EMBL/GenBank/DDBJ whole genome shotgun (WGS) entry which is preliminary data.</text>
</comment>
<evidence type="ECO:0000256" key="1">
    <source>
        <dbReference type="SAM" id="Phobius"/>
    </source>
</evidence>
<evidence type="ECO:0000313" key="9">
    <source>
        <dbReference type="Proteomes" id="UP000307517"/>
    </source>
</evidence>
<dbReference type="OMA" id="CIGSIRM"/>
<evidence type="ECO:0000313" key="5">
    <source>
        <dbReference type="EMBL" id="PLA58703.1"/>
    </source>
</evidence>
<evidence type="ECO:0008006" key="12">
    <source>
        <dbReference type="Google" id="ProtNLM"/>
    </source>
</evidence>
<dbReference type="Proteomes" id="UP000189067">
    <property type="component" value="Unassembled WGS sequence"/>
</dbReference>
<name>A0A0E3CMH8_LACRH</name>
<evidence type="ECO:0000313" key="10">
    <source>
        <dbReference type="Proteomes" id="UP000542889"/>
    </source>
</evidence>
<feature type="transmembrane region" description="Helical" evidence="1">
    <location>
        <begin position="12"/>
        <end position="30"/>
    </location>
</feature>
<keyword evidence="1" id="KW-0812">Transmembrane</keyword>
<dbReference type="EMBL" id="MTJY01000023">
    <property type="protein sequence ID" value="ONN75217.1"/>
    <property type="molecule type" value="Genomic_DNA"/>
</dbReference>
<evidence type="ECO:0000313" key="4">
    <source>
        <dbReference type="EMBL" id="ONN75217.1"/>
    </source>
</evidence>
<dbReference type="EMBL" id="PKJX01000001">
    <property type="protein sequence ID" value="PLA58703.1"/>
    <property type="molecule type" value="Genomic_DNA"/>
</dbReference>
<dbReference type="Proteomes" id="UP000307517">
    <property type="component" value="Unassembled WGS sequence"/>
</dbReference>
<dbReference type="EMBL" id="JABXWP010000004">
    <property type="protein sequence ID" value="NVO87695.1"/>
    <property type="molecule type" value="Genomic_DNA"/>
</dbReference>
<reference evidence="6 9" key="3">
    <citation type="submission" date="2019-04" db="EMBL/GenBank/DDBJ databases">
        <title>Genome Announcement to Ensure Probiotic Safety of Lactobacillus rhamnosus UBLR-58.</title>
        <authorList>
            <person name="Sulthana A."/>
            <person name="Lakshmi S.G."/>
            <person name="Madempudi R.S."/>
        </authorList>
    </citation>
    <scope>NUCLEOTIDE SEQUENCE [LARGE SCALE GENOMIC DNA]</scope>
    <source>
        <strain evidence="6 9">UBLR-58</strain>
    </source>
</reference>
<dbReference type="RefSeq" id="WP_005684612.1">
    <property type="nucleotide sequence ID" value="NZ_BSWG01000002.1"/>
</dbReference>
<dbReference type="Proteomes" id="UP000552935">
    <property type="component" value="Unassembled WGS sequence"/>
</dbReference>
<gene>
    <name evidence="4" type="ORF">BWR10_04870</name>
    <name evidence="5" type="ORF">CYJ91_04065</name>
    <name evidence="6" type="ORF">E6L36_09735</name>
    <name evidence="3" type="ORF">H0N82_07620</name>
    <name evidence="2" type="ORF">HWN39_04180</name>
</gene>
<reference evidence="3 11" key="5">
    <citation type="submission" date="2020-07" db="EMBL/GenBank/DDBJ databases">
        <title>Organ Donor 1.</title>
        <authorList>
            <person name="Marsh A.J."/>
            <person name="Azcarate-Peril M.A."/>
        </authorList>
    </citation>
    <scope>NUCLEOTIDE SEQUENCE [LARGE SCALE GENOMIC DNA]</scope>
    <source>
        <strain evidence="3 11">AMC0712</strain>
    </source>
</reference>
<dbReference type="Proteomes" id="UP000542889">
    <property type="component" value="Unassembled WGS sequence"/>
</dbReference>
<sequence>MKARQPYHLSWQLLTAVIIIGFVIFVEYWPHVTDNTLMGGALVSGGLCIGTLHKAHQSAHHKEK</sequence>
<evidence type="ECO:0000313" key="11">
    <source>
        <dbReference type="Proteomes" id="UP000552935"/>
    </source>
</evidence>
<protein>
    <recommendedName>
        <fullName evidence="12">Holin</fullName>
    </recommendedName>
</protein>
<evidence type="ECO:0000313" key="3">
    <source>
        <dbReference type="EMBL" id="NZA04978.1"/>
    </source>
</evidence>
<reference evidence="5 8" key="2">
    <citation type="submission" date="2017-12" db="EMBL/GenBank/DDBJ databases">
        <title>Phylogenetic diversity of female urinary microbiome.</title>
        <authorList>
            <person name="Thomas-White K."/>
            <person name="Wolfe A.J."/>
        </authorList>
    </citation>
    <scope>NUCLEOTIDE SEQUENCE [LARGE SCALE GENOMIC DNA]</scope>
    <source>
        <strain evidence="5 8">UMB0004</strain>
    </source>
</reference>
<dbReference type="EMBL" id="JACCKI010000004">
    <property type="protein sequence ID" value="NZA04978.1"/>
    <property type="molecule type" value="Genomic_DNA"/>
</dbReference>
<accession>A0A2A5L6T5</accession>
<reference evidence="4 7" key="1">
    <citation type="submission" date="2017-01" db="EMBL/GenBank/DDBJ databases">
        <title>In silico prediction, in vitro antibacterial spectrum and physicochemical properties of a putative bacteriocin produced by Lactobacillus rhamnosus strain L156.4.</title>
        <authorList>
            <person name="Silveira A.M."/>
            <person name="Monteiro A.S."/>
            <person name="Santos V.L."/>
            <person name="Nicoli J.R."/>
            <person name="Azevedo V."/>
            <person name="Soares S.C."/>
            <person name="Castro-Oliveira L."/>
            <person name="Dias-Souza M.V."/>
            <person name="Nardi R.M."/>
        </authorList>
    </citation>
    <scope>NUCLEOTIDE SEQUENCE [LARGE SCALE GENOMIC DNA]</scope>
    <source>
        <strain evidence="4 7">L156.4</strain>
    </source>
</reference>
<evidence type="ECO:0000313" key="8">
    <source>
        <dbReference type="Proteomes" id="UP000234212"/>
    </source>
</evidence>